<dbReference type="EMBL" id="SNRY01000192">
    <property type="protein sequence ID" value="KAA6344971.1"/>
    <property type="molecule type" value="Genomic_DNA"/>
</dbReference>
<reference evidence="2" key="1">
    <citation type="submission" date="2019-03" db="EMBL/GenBank/DDBJ databases">
        <title>Single cell metagenomics reveals metabolic interactions within the superorganism composed of flagellate Streblomastix strix and complex community of Bacteroidetes bacteria on its surface.</title>
        <authorList>
            <person name="Treitli S.C."/>
            <person name="Kolisko M."/>
            <person name="Husnik F."/>
            <person name="Keeling P."/>
            <person name="Hampl V."/>
        </authorList>
    </citation>
    <scope>NUCLEOTIDE SEQUENCE</scope>
    <source>
        <strain evidence="2">STM</strain>
    </source>
</reference>
<keyword evidence="1" id="KW-0812">Transmembrane</keyword>
<organism evidence="2">
    <name type="scientific">termite gut metagenome</name>
    <dbReference type="NCBI Taxonomy" id="433724"/>
    <lineage>
        <taxon>unclassified sequences</taxon>
        <taxon>metagenomes</taxon>
        <taxon>organismal metagenomes</taxon>
    </lineage>
</organism>
<comment type="caution">
    <text evidence="2">The sequence shown here is derived from an EMBL/GenBank/DDBJ whole genome shotgun (WGS) entry which is preliminary data.</text>
</comment>
<proteinExistence type="predicted"/>
<name>A0A5J4SI22_9ZZZZ</name>
<protein>
    <submittedName>
        <fullName evidence="2">Uncharacterized protein</fullName>
    </submittedName>
</protein>
<dbReference type="AlphaFoldDB" id="A0A5J4SI22"/>
<feature type="transmembrane region" description="Helical" evidence="1">
    <location>
        <begin position="5"/>
        <end position="25"/>
    </location>
</feature>
<evidence type="ECO:0000313" key="2">
    <source>
        <dbReference type="EMBL" id="KAA6344971.1"/>
    </source>
</evidence>
<evidence type="ECO:0000256" key="1">
    <source>
        <dbReference type="SAM" id="Phobius"/>
    </source>
</evidence>
<accession>A0A5J4SI22</accession>
<keyword evidence="1" id="KW-1133">Transmembrane helix</keyword>
<gene>
    <name evidence="2" type="ORF">EZS27_007435</name>
</gene>
<keyword evidence="1" id="KW-0472">Membrane</keyword>
<sequence>MKKSLLYSCLIVTELIVNVLSLYVGKMQVMLLLKWRYSRAYLSLATK</sequence>